<feature type="domain" description="LysM" evidence="3">
    <location>
        <begin position="280"/>
        <end position="337"/>
    </location>
</feature>
<keyword evidence="2" id="KW-1133">Transmembrane helix</keyword>
<dbReference type="EMBL" id="JACYHB010000019">
    <property type="protein sequence ID" value="MBD8080712.1"/>
    <property type="molecule type" value="Genomic_DNA"/>
</dbReference>
<accession>A0A927J2N1</accession>
<protein>
    <submittedName>
        <fullName evidence="4">LysM peptidoglycan-binding domain-containing protein</fullName>
    </submittedName>
</protein>
<dbReference type="PROSITE" id="PS51782">
    <property type="entry name" value="LYSM"/>
    <property type="match status" value="1"/>
</dbReference>
<sequence length="340" mass="33903">MGARTRPDLDGEVRPAPAADASSAARVLLLALVTGVATAVLAWRAGVVAADLAPLRVEDCLELLALAVGILAAGWLALASLLALLCVLVRAGGRSWARGERLLVRHAPAVVRRAARVGVSLSVGAGLVLGAGTAQAAELEPPEQQSAVAVDLGWREAPAAATADARQTPAAADAGQKPESVPDPAAAADHGGGTARPAPSPSSTTTGASTSTSTTETVVENAPTSAPDTPEAASARGTDVPAPAPAAAAAAPSVPAQTRDAVLTVRRAQQPAPTGTTNPAEVVVVRGDNLWSIAARQLPADASAADVGAEVERWYAANRGVVGDDPDLIRPGQVLVPPPA</sequence>
<dbReference type="RefSeq" id="WP_191830289.1">
    <property type="nucleotide sequence ID" value="NZ_JACYHB010000019.1"/>
</dbReference>
<dbReference type="Pfam" id="PF01476">
    <property type="entry name" value="LysM"/>
    <property type="match status" value="1"/>
</dbReference>
<feature type="compositionally biased region" description="Low complexity" evidence="1">
    <location>
        <begin position="182"/>
        <end position="215"/>
    </location>
</feature>
<keyword evidence="2" id="KW-0812">Transmembrane</keyword>
<evidence type="ECO:0000313" key="4">
    <source>
        <dbReference type="EMBL" id="MBD8080712.1"/>
    </source>
</evidence>
<name>A0A927J2N1_9MICO</name>
<evidence type="ECO:0000256" key="1">
    <source>
        <dbReference type="SAM" id="MobiDB-lite"/>
    </source>
</evidence>
<reference evidence="4" key="2">
    <citation type="submission" date="2020-09" db="EMBL/GenBank/DDBJ databases">
        <authorList>
            <person name="Yu Y."/>
        </authorList>
    </citation>
    <scope>NUCLEOTIDE SEQUENCE</scope>
    <source>
        <strain evidence="4">KCTC 49039</strain>
    </source>
</reference>
<dbReference type="InterPro" id="IPR036779">
    <property type="entry name" value="LysM_dom_sf"/>
</dbReference>
<reference evidence="4" key="1">
    <citation type="journal article" date="2018" name="Curr. Microbiol.">
        <title>Cellulosimicrobium arenosum sp. nov., Isolated from Marine Sediment Sand.</title>
        <authorList>
            <person name="Oh M."/>
            <person name="Kim J.H."/>
            <person name="Yoon J.H."/>
            <person name="Schumann P."/>
            <person name="Kim W."/>
        </authorList>
    </citation>
    <scope>NUCLEOTIDE SEQUENCE</scope>
    <source>
        <strain evidence="4">KCTC 49039</strain>
    </source>
</reference>
<evidence type="ECO:0000259" key="3">
    <source>
        <dbReference type="PROSITE" id="PS51782"/>
    </source>
</evidence>
<feature type="transmembrane region" description="Helical" evidence="2">
    <location>
        <begin position="24"/>
        <end position="43"/>
    </location>
</feature>
<comment type="caution">
    <text evidence="4">The sequence shown here is derived from an EMBL/GenBank/DDBJ whole genome shotgun (WGS) entry which is preliminary data.</text>
</comment>
<dbReference type="Gene3D" id="3.10.350.10">
    <property type="entry name" value="LysM domain"/>
    <property type="match status" value="1"/>
</dbReference>
<feature type="transmembrane region" description="Helical" evidence="2">
    <location>
        <begin position="63"/>
        <end position="89"/>
    </location>
</feature>
<proteinExistence type="predicted"/>
<feature type="region of interest" description="Disordered" evidence="1">
    <location>
        <begin position="158"/>
        <end position="256"/>
    </location>
</feature>
<organism evidence="4 5">
    <name type="scientific">Cellulosimicrobium arenosum</name>
    <dbReference type="NCBI Taxonomy" id="2708133"/>
    <lineage>
        <taxon>Bacteria</taxon>
        <taxon>Bacillati</taxon>
        <taxon>Actinomycetota</taxon>
        <taxon>Actinomycetes</taxon>
        <taxon>Micrococcales</taxon>
        <taxon>Promicromonosporaceae</taxon>
        <taxon>Cellulosimicrobium</taxon>
    </lineage>
</organism>
<dbReference type="AlphaFoldDB" id="A0A927J2N1"/>
<dbReference type="CDD" id="cd00118">
    <property type="entry name" value="LysM"/>
    <property type="match status" value="1"/>
</dbReference>
<feature type="compositionally biased region" description="Low complexity" evidence="1">
    <location>
        <begin position="158"/>
        <end position="174"/>
    </location>
</feature>
<gene>
    <name evidence="4" type="ORF">IF651_16850</name>
</gene>
<feature type="compositionally biased region" description="Polar residues" evidence="1">
    <location>
        <begin position="216"/>
        <end position="227"/>
    </location>
</feature>
<dbReference type="Proteomes" id="UP000610846">
    <property type="component" value="Unassembled WGS sequence"/>
</dbReference>
<feature type="compositionally biased region" description="Low complexity" evidence="1">
    <location>
        <begin position="245"/>
        <end position="256"/>
    </location>
</feature>
<keyword evidence="5" id="KW-1185">Reference proteome</keyword>
<keyword evidence="2" id="KW-0472">Membrane</keyword>
<evidence type="ECO:0000313" key="5">
    <source>
        <dbReference type="Proteomes" id="UP000610846"/>
    </source>
</evidence>
<evidence type="ECO:0000256" key="2">
    <source>
        <dbReference type="SAM" id="Phobius"/>
    </source>
</evidence>
<dbReference type="InterPro" id="IPR018392">
    <property type="entry name" value="LysM"/>
</dbReference>